<evidence type="ECO:0000256" key="12">
    <source>
        <dbReference type="ARBA" id="ARBA00023125"/>
    </source>
</evidence>
<comment type="caution">
    <text evidence="18">The sequence shown here is derived from an EMBL/GenBank/DDBJ whole genome shotgun (WGS) entry which is preliminary data.</text>
</comment>
<dbReference type="GO" id="GO:0005524">
    <property type="term" value="F:ATP binding"/>
    <property type="evidence" value="ECO:0007669"/>
    <property type="project" value="UniProtKB-KW"/>
</dbReference>
<dbReference type="InterPro" id="IPR041552">
    <property type="entry name" value="UvrA_DNA-bd"/>
</dbReference>
<proteinExistence type="inferred from homology"/>
<dbReference type="PANTHER" id="PTHR43152">
    <property type="entry name" value="UVRABC SYSTEM PROTEIN A"/>
    <property type="match status" value="1"/>
</dbReference>
<dbReference type="SMART" id="SM00382">
    <property type="entry name" value="AAA"/>
    <property type="match status" value="2"/>
</dbReference>
<keyword evidence="19" id="KW-1185">Reference proteome</keyword>
<comment type="subcellular location">
    <subcellularLocation>
        <location evidence="1">Cytoplasm</location>
    </subcellularLocation>
</comment>
<keyword evidence="7" id="KW-0228">DNA excision</keyword>
<keyword evidence="13" id="KW-0234">DNA repair</keyword>
<evidence type="ECO:0000313" key="19">
    <source>
        <dbReference type="Proteomes" id="UP001589792"/>
    </source>
</evidence>
<dbReference type="RefSeq" id="WP_380672950.1">
    <property type="nucleotide sequence ID" value="NZ_CP173186.1"/>
</dbReference>
<evidence type="ECO:0000256" key="8">
    <source>
        <dbReference type="ARBA" id="ARBA00022771"/>
    </source>
</evidence>
<dbReference type="Pfam" id="PF17755">
    <property type="entry name" value="UvrA_DNA-bind"/>
    <property type="match status" value="1"/>
</dbReference>
<evidence type="ECO:0000256" key="11">
    <source>
        <dbReference type="ARBA" id="ARBA00022881"/>
    </source>
</evidence>
<evidence type="ECO:0000259" key="17">
    <source>
        <dbReference type="PROSITE" id="PS50893"/>
    </source>
</evidence>
<feature type="domain" description="ABC transporter" evidence="17">
    <location>
        <begin position="430"/>
        <end position="749"/>
    </location>
</feature>
<evidence type="ECO:0000256" key="14">
    <source>
        <dbReference type="ARBA" id="ARBA00038000"/>
    </source>
</evidence>
<evidence type="ECO:0000256" key="6">
    <source>
        <dbReference type="ARBA" id="ARBA00022763"/>
    </source>
</evidence>
<keyword evidence="12" id="KW-0238">DNA-binding</keyword>
<keyword evidence="5" id="KW-0547">Nucleotide-binding</keyword>
<feature type="domain" description="ABC transporter" evidence="17">
    <location>
        <begin position="3"/>
        <end position="437"/>
    </location>
</feature>
<dbReference type="PROSITE" id="PS00211">
    <property type="entry name" value="ABC_TRANSPORTER_1"/>
    <property type="match status" value="1"/>
</dbReference>
<evidence type="ECO:0000256" key="2">
    <source>
        <dbReference type="ARBA" id="ARBA00022490"/>
    </source>
</evidence>
<protein>
    <recommendedName>
        <fullName evidence="15">UvrABC system protein A</fullName>
    </recommendedName>
    <alternativeName>
        <fullName evidence="16">Excinuclease ABC subunit A</fullName>
    </alternativeName>
</protein>
<name>A0ABV6E9J6_9GAMM</name>
<dbReference type="Pfam" id="PF00005">
    <property type="entry name" value="ABC_tran"/>
    <property type="match status" value="1"/>
</dbReference>
<keyword evidence="11" id="KW-0267">Excision nuclease</keyword>
<evidence type="ECO:0000256" key="5">
    <source>
        <dbReference type="ARBA" id="ARBA00022741"/>
    </source>
</evidence>
<dbReference type="SUPFAM" id="SSF52540">
    <property type="entry name" value="P-loop containing nucleoside triphosphate hydrolases"/>
    <property type="match status" value="2"/>
</dbReference>
<dbReference type="InterPro" id="IPR003593">
    <property type="entry name" value="AAA+_ATPase"/>
</dbReference>
<evidence type="ECO:0000256" key="16">
    <source>
        <dbReference type="ARBA" id="ARBA00042156"/>
    </source>
</evidence>
<evidence type="ECO:0000256" key="10">
    <source>
        <dbReference type="ARBA" id="ARBA00022840"/>
    </source>
</evidence>
<keyword evidence="6" id="KW-0227">DNA damage</keyword>
<evidence type="ECO:0000256" key="3">
    <source>
        <dbReference type="ARBA" id="ARBA00022723"/>
    </source>
</evidence>
<keyword evidence="9" id="KW-0862">Zinc</keyword>
<dbReference type="Proteomes" id="UP001589792">
    <property type="component" value="Unassembled WGS sequence"/>
</dbReference>
<keyword evidence="10 18" id="KW-0067">ATP-binding</keyword>
<dbReference type="PANTHER" id="PTHR43152:SF1">
    <property type="entry name" value="UVRA PROTEIN"/>
    <property type="match status" value="1"/>
</dbReference>
<evidence type="ECO:0000256" key="7">
    <source>
        <dbReference type="ARBA" id="ARBA00022769"/>
    </source>
</evidence>
<dbReference type="Gene3D" id="3.40.50.300">
    <property type="entry name" value="P-loop containing nucleotide triphosphate hydrolases"/>
    <property type="match status" value="2"/>
</dbReference>
<dbReference type="InterPro" id="IPR003439">
    <property type="entry name" value="ABC_transporter-like_ATP-bd"/>
</dbReference>
<reference evidence="18 19" key="1">
    <citation type="submission" date="2024-09" db="EMBL/GenBank/DDBJ databases">
        <authorList>
            <person name="Sun Q."/>
            <person name="Mori K."/>
        </authorList>
    </citation>
    <scope>NUCLEOTIDE SEQUENCE [LARGE SCALE GENOMIC DNA]</scope>
    <source>
        <strain evidence="18 19">CCM 8626</strain>
    </source>
</reference>
<dbReference type="InterPro" id="IPR027417">
    <property type="entry name" value="P-loop_NTPase"/>
</dbReference>
<dbReference type="PROSITE" id="PS50893">
    <property type="entry name" value="ABC_TRANSPORTER_2"/>
    <property type="match status" value="2"/>
</dbReference>
<keyword evidence="2" id="KW-0963">Cytoplasm</keyword>
<dbReference type="CDD" id="cd03270">
    <property type="entry name" value="ABC_UvrA_I"/>
    <property type="match status" value="1"/>
</dbReference>
<sequence>MNIRTCEAMRICGARQSNLKNISLLIPKNKITVFTGVSGSGKSSLVFGTIAAESQRQLNDTFPPFIRHRLPHYGQPDVDEIHNLSVAIIIDQKRIGGNARSTVGTASDIYTLLRLLFSRVGTPFVGYSNIFSFNHPSGMCPDCDGLGVTSTLDINKLLDETRSLNDGAIDYSSFAPGTWRWKRYTYSGLFDPDKKIADYSDEEKELLLYGDNITPKTPRPGWPKSAKFEGVIPRFTRSYLRKENKEAKNDEFQKIVSLQVCPSCHGVRLNQKILSCRIENKNIGECAVMPVTELKKFINRLSFPAVKPLLVALDERLEAMCAVGLGYLDLNRSTPTLSGGESQRLKMVRHLGSSLTGISYIIDEPSTGLHPADIAKLNTLIKQLRDKGNTILMVEHDPDMIAIADHIVDMGPGAGSQGGNIVFQGDLAGLRKANTLTAKYFSRPAIINMHPRPPKGKIAIKNATLHNLQNLSVDIPLNVIVAVTGVAGSGKSSLVTGVLAICCPNAIVIDQKPVHTSKRSHVASWSGAFDTIRALFAAKNHTSASWFSANAQGACPECKGLGIIQTDLAFMDTVNLPCESCQGQRYNANALQYLWQGKNIAKVLSMSVDEAITFFNDEQPLLHIFSHLKQVGLGYLRLGESLDHLSGGESQRLKLASSLNRQGDIYIFDEPTTGLHPSDVATLIVLFNRLVAQDNSVIIIEHNMELIAQADWIIDIGPLAGKKGGKLLFSGTPEAMLSCHNSLTAQWLRNHYQPQQI</sequence>
<comment type="similarity">
    <text evidence="14">Belongs to the ABC transporter superfamily. UvrA family.</text>
</comment>
<evidence type="ECO:0000256" key="9">
    <source>
        <dbReference type="ARBA" id="ARBA00022833"/>
    </source>
</evidence>
<dbReference type="EMBL" id="JBHLXG010000003">
    <property type="protein sequence ID" value="MFC0225548.1"/>
    <property type="molecule type" value="Genomic_DNA"/>
</dbReference>
<gene>
    <name evidence="18" type="ORF">ACFFJ3_03360</name>
</gene>
<accession>A0ABV6E9J6</accession>
<keyword evidence="4" id="KW-0677">Repeat</keyword>
<dbReference type="Gene3D" id="1.10.8.280">
    <property type="entry name" value="ABC transporter ATPase domain-like"/>
    <property type="match status" value="1"/>
</dbReference>
<evidence type="ECO:0000256" key="13">
    <source>
        <dbReference type="ARBA" id="ARBA00023204"/>
    </source>
</evidence>
<evidence type="ECO:0000256" key="4">
    <source>
        <dbReference type="ARBA" id="ARBA00022737"/>
    </source>
</evidence>
<keyword evidence="3" id="KW-0479">Metal-binding</keyword>
<dbReference type="InterPro" id="IPR017871">
    <property type="entry name" value="ABC_transporter-like_CS"/>
</dbReference>
<dbReference type="Gene3D" id="1.20.1580.10">
    <property type="entry name" value="ABC transporter ATPase like domain"/>
    <property type="match status" value="2"/>
</dbReference>
<evidence type="ECO:0000313" key="18">
    <source>
        <dbReference type="EMBL" id="MFC0225548.1"/>
    </source>
</evidence>
<evidence type="ECO:0000256" key="1">
    <source>
        <dbReference type="ARBA" id="ARBA00004496"/>
    </source>
</evidence>
<evidence type="ECO:0000256" key="15">
    <source>
        <dbReference type="ARBA" id="ARBA00039316"/>
    </source>
</evidence>
<keyword evidence="8" id="KW-0863">Zinc-finger</keyword>
<organism evidence="18 19">
    <name type="scientific">Serratia aquatilis</name>
    <dbReference type="NCBI Taxonomy" id="1737515"/>
    <lineage>
        <taxon>Bacteria</taxon>
        <taxon>Pseudomonadati</taxon>
        <taxon>Pseudomonadota</taxon>
        <taxon>Gammaproteobacteria</taxon>
        <taxon>Enterobacterales</taxon>
        <taxon>Yersiniaceae</taxon>
        <taxon>Serratia</taxon>
    </lineage>
</organism>